<evidence type="ECO:0000313" key="3">
    <source>
        <dbReference type="Proteomes" id="UP000477722"/>
    </source>
</evidence>
<accession>A0A6G4X5F5</accession>
<organism evidence="2 3">
    <name type="scientific">Streptomyces boncukensis</name>
    <dbReference type="NCBI Taxonomy" id="2711219"/>
    <lineage>
        <taxon>Bacteria</taxon>
        <taxon>Bacillati</taxon>
        <taxon>Actinomycetota</taxon>
        <taxon>Actinomycetes</taxon>
        <taxon>Kitasatosporales</taxon>
        <taxon>Streptomycetaceae</taxon>
        <taxon>Streptomyces</taxon>
    </lineage>
</organism>
<name>A0A6G4X5F5_9ACTN</name>
<feature type="non-terminal residue" evidence="2">
    <location>
        <position position="1"/>
    </location>
</feature>
<reference evidence="2 3" key="1">
    <citation type="submission" date="2020-02" db="EMBL/GenBank/DDBJ databases">
        <title>Whole-genome analyses of novel actinobacteria.</title>
        <authorList>
            <person name="Sahin N."/>
            <person name="Tatar D."/>
        </authorList>
    </citation>
    <scope>NUCLEOTIDE SEQUENCE [LARGE SCALE GENOMIC DNA]</scope>
    <source>
        <strain evidence="2 3">SB3404</strain>
    </source>
</reference>
<evidence type="ECO:0000313" key="2">
    <source>
        <dbReference type="EMBL" id="NGO72100.1"/>
    </source>
</evidence>
<keyword evidence="1" id="KW-0812">Transmembrane</keyword>
<gene>
    <name evidence="2" type="ORF">G5C65_27880</name>
</gene>
<comment type="caution">
    <text evidence="2">The sequence shown here is derived from an EMBL/GenBank/DDBJ whole genome shotgun (WGS) entry which is preliminary data.</text>
</comment>
<protein>
    <submittedName>
        <fullName evidence="2">IS5/IS1182 family transposase</fullName>
    </submittedName>
</protein>
<keyword evidence="3" id="KW-1185">Reference proteome</keyword>
<proteinExistence type="predicted"/>
<dbReference type="Proteomes" id="UP000477722">
    <property type="component" value="Unassembled WGS sequence"/>
</dbReference>
<sequence>NRLKNARAVATRYDKRGYIYLGTATAAALTIWLRT</sequence>
<feature type="transmembrane region" description="Helical" evidence="1">
    <location>
        <begin position="17"/>
        <end position="33"/>
    </location>
</feature>
<evidence type="ECO:0000256" key="1">
    <source>
        <dbReference type="SAM" id="Phobius"/>
    </source>
</evidence>
<keyword evidence="1" id="KW-1133">Transmembrane helix</keyword>
<dbReference type="AlphaFoldDB" id="A0A6G4X5F5"/>
<keyword evidence="1" id="KW-0472">Membrane</keyword>
<dbReference type="EMBL" id="JAAKZZ010000399">
    <property type="protein sequence ID" value="NGO72100.1"/>
    <property type="molecule type" value="Genomic_DNA"/>
</dbReference>